<evidence type="ECO:0000313" key="3">
    <source>
        <dbReference type="Proteomes" id="UP001632038"/>
    </source>
</evidence>
<feature type="region of interest" description="Disordered" evidence="1">
    <location>
        <begin position="1"/>
        <end position="35"/>
    </location>
</feature>
<feature type="compositionally biased region" description="Low complexity" evidence="1">
    <location>
        <begin position="1"/>
        <end position="19"/>
    </location>
</feature>
<name>A0ABD3BH99_9LAMI</name>
<dbReference type="EMBL" id="JAVIJP010000087">
    <property type="protein sequence ID" value="KAL3616662.1"/>
    <property type="molecule type" value="Genomic_DNA"/>
</dbReference>
<dbReference type="Proteomes" id="UP001632038">
    <property type="component" value="Unassembled WGS sequence"/>
</dbReference>
<evidence type="ECO:0000256" key="1">
    <source>
        <dbReference type="SAM" id="MobiDB-lite"/>
    </source>
</evidence>
<comment type="caution">
    <text evidence="2">The sequence shown here is derived from an EMBL/GenBank/DDBJ whole genome shotgun (WGS) entry which is preliminary data.</text>
</comment>
<evidence type="ECO:0000313" key="2">
    <source>
        <dbReference type="EMBL" id="KAL3616662.1"/>
    </source>
</evidence>
<keyword evidence="3" id="KW-1185">Reference proteome</keyword>
<sequence>MELKRSLSSSNLSSASASSDSKRRATTTEDFPTEDSPIGQLFNDVSIHVLLREVKHLSEFVQYGKEFLISLQGLVNNSTTKESAKIIYDKALHVWKFELCLIGACTYTIDQEPSLSDKLIFYSNDDTPVQRMDSMKKDPWLKYILGDSVLGLQNSDAFIRGFLSIIIVYWNMKDLLDSSKLGMYGRPRPTVYIPPVNEKFVRIRYMIYHVEDFQNLKEVLESKYGSSDPALAASLFEQISKFQVNSSKCGTAGLIEIVLCIEEGSSPPYPARSFTFMPLFMK</sequence>
<dbReference type="AlphaFoldDB" id="A0ABD3BH99"/>
<protein>
    <submittedName>
        <fullName evidence="2">Uncharacterized protein</fullName>
    </submittedName>
</protein>
<gene>
    <name evidence="2" type="ORF">CASFOL_039056</name>
</gene>
<organism evidence="2 3">
    <name type="scientific">Castilleja foliolosa</name>
    <dbReference type="NCBI Taxonomy" id="1961234"/>
    <lineage>
        <taxon>Eukaryota</taxon>
        <taxon>Viridiplantae</taxon>
        <taxon>Streptophyta</taxon>
        <taxon>Embryophyta</taxon>
        <taxon>Tracheophyta</taxon>
        <taxon>Spermatophyta</taxon>
        <taxon>Magnoliopsida</taxon>
        <taxon>eudicotyledons</taxon>
        <taxon>Gunneridae</taxon>
        <taxon>Pentapetalae</taxon>
        <taxon>asterids</taxon>
        <taxon>lamiids</taxon>
        <taxon>Lamiales</taxon>
        <taxon>Orobanchaceae</taxon>
        <taxon>Pedicularideae</taxon>
        <taxon>Castillejinae</taxon>
        <taxon>Castilleja</taxon>
    </lineage>
</organism>
<accession>A0ABD3BH99</accession>
<reference evidence="3" key="1">
    <citation type="journal article" date="2024" name="IScience">
        <title>Strigolactones Initiate the Formation of Haustorium-like Structures in Castilleja.</title>
        <authorList>
            <person name="Buerger M."/>
            <person name="Peterson D."/>
            <person name="Chory J."/>
        </authorList>
    </citation>
    <scope>NUCLEOTIDE SEQUENCE [LARGE SCALE GENOMIC DNA]</scope>
</reference>
<proteinExistence type="predicted"/>